<dbReference type="SUPFAM" id="SSF110997">
    <property type="entry name" value="Sporulation related repeat"/>
    <property type="match status" value="1"/>
</dbReference>
<dbReference type="EMBL" id="MVDD01000002">
    <property type="protein sequence ID" value="PKQ65121.1"/>
    <property type="molecule type" value="Genomic_DNA"/>
</dbReference>
<dbReference type="InterPro" id="IPR036680">
    <property type="entry name" value="SPOR-like_sf"/>
</dbReference>
<evidence type="ECO:0000313" key="1">
    <source>
        <dbReference type="EMBL" id="PKQ65121.1"/>
    </source>
</evidence>
<evidence type="ECO:0008006" key="3">
    <source>
        <dbReference type="Google" id="ProtNLM"/>
    </source>
</evidence>
<accession>A0A2N3I495</accession>
<gene>
    <name evidence="1" type="ORF">BZG02_04655</name>
</gene>
<keyword evidence="2" id="KW-1185">Reference proteome</keyword>
<dbReference type="Proteomes" id="UP000233535">
    <property type="component" value="Unassembled WGS sequence"/>
</dbReference>
<evidence type="ECO:0000313" key="2">
    <source>
        <dbReference type="Proteomes" id="UP000233535"/>
    </source>
</evidence>
<dbReference type="GO" id="GO:0042834">
    <property type="term" value="F:peptidoglycan binding"/>
    <property type="evidence" value="ECO:0007669"/>
    <property type="project" value="InterPro"/>
</dbReference>
<protein>
    <recommendedName>
        <fullName evidence="3">SPOR domain-containing protein</fullName>
    </recommendedName>
</protein>
<dbReference type="InterPro" id="IPR011990">
    <property type="entry name" value="TPR-like_helical_dom_sf"/>
</dbReference>
<dbReference type="AlphaFoldDB" id="A0A2N3I495"/>
<proteinExistence type="predicted"/>
<reference evidence="1 2" key="1">
    <citation type="journal article" date="2017" name="Front. Microbiol.">
        <title>Labilibaculum manganireducens gen. nov., sp. nov. and Labilibaculum filiforme sp. nov., Novel Bacteroidetes Isolated from Subsurface Sediments of the Baltic Sea.</title>
        <authorList>
            <person name="Vandieken V."/>
            <person name="Marshall I.P."/>
            <person name="Niemann H."/>
            <person name="Engelen B."/>
            <person name="Cypionka H."/>
        </authorList>
    </citation>
    <scope>NUCLEOTIDE SEQUENCE [LARGE SCALE GENOMIC DNA]</scope>
    <source>
        <strain evidence="1 2">59.16B</strain>
    </source>
</reference>
<dbReference type="Pfam" id="PF07676">
    <property type="entry name" value="PD40"/>
    <property type="match status" value="1"/>
</dbReference>
<sequence>MEESILCFPNFHFQEIDSMNNKMRLHYGLFFLSFFLFQFSFAQNFNGGKTEQQIEQEAFTFFDAENFTNALPLYQELINVYPQDPEYNYYLGVCQVEENKDVKEAIQHLKIASTKNVNASVPYFLGRAFHMNYEFNSAIRYYRKFSEYYKKKSVGIDRLIEMCQNGLPLVNSYYVVDVKNKKVVSSNEFFRYYDIDGFEDRLSKKDKSLTSRYDGEGDKEVACLANKGQYIYFSSVGKNKKTGRDLFRAKRLKNGGWGEWEELKALNSDYDEVYPFMSNDGRTLYFCSQGHTSMGGFDIFKSVYNEISDTWTEPQNMGFPINSTSNDLFFATDLTDEYASFASSRDNGKNEVTIYKIKLSDYSEQKVVMNPDLLANIASLSIGAENVDGNLFQADTEELTYSNKYRSNDFPYFNFPITGELTYHYLNEFKSGDAREVFIEAKNDQFNSDSLIDYTDDLRGELNGLEGMPHNVLANKISKLEQRSFELSKQAQNKLRKSQSEEADYLNKNIIGTVTAEVHAPATKQQLVMSSEVIPASGAKTEAYRANKAKEGYEYHLQVGVFSNRAESSFFLGLKDVKEEVVDNGKMYKYMVGSYPTFAAAKKEIPEVRQLFPNTFVVAYKDGVKASLSAAIKATDQDYKYEAKPAEQVSPAKTTTAVVNEQVSFRVQVGAYATEVPEDVKLKLKRFSKYPIDYSKDYRGYTICTVGDFDSYSKVSKLKMELREAGLGDAFTVAFSGNDKITIQQALEILRQ</sequence>
<dbReference type="SUPFAM" id="SSF82171">
    <property type="entry name" value="DPP6 N-terminal domain-like"/>
    <property type="match status" value="1"/>
</dbReference>
<comment type="caution">
    <text evidence="1">The sequence shown here is derived from an EMBL/GenBank/DDBJ whole genome shotgun (WGS) entry which is preliminary data.</text>
</comment>
<dbReference type="SUPFAM" id="SSF48452">
    <property type="entry name" value="TPR-like"/>
    <property type="match status" value="1"/>
</dbReference>
<organism evidence="1 2">
    <name type="scientific">Labilibaculum filiforme</name>
    <dbReference type="NCBI Taxonomy" id="1940526"/>
    <lineage>
        <taxon>Bacteria</taxon>
        <taxon>Pseudomonadati</taxon>
        <taxon>Bacteroidota</taxon>
        <taxon>Bacteroidia</taxon>
        <taxon>Marinilabiliales</taxon>
        <taxon>Marinifilaceae</taxon>
        <taxon>Labilibaculum</taxon>
    </lineage>
</organism>
<dbReference type="InterPro" id="IPR011659">
    <property type="entry name" value="WD40"/>
</dbReference>
<dbReference type="Gene3D" id="1.25.40.10">
    <property type="entry name" value="Tetratricopeptide repeat domain"/>
    <property type="match status" value="1"/>
</dbReference>
<name>A0A2N3I495_9BACT</name>